<feature type="active site" description="Glycyl thioester intermediate" evidence="3">
    <location>
        <position position="45"/>
    </location>
</feature>
<dbReference type="AlphaFoldDB" id="A0A9W8AHN8"/>
<dbReference type="InterPro" id="IPR000608">
    <property type="entry name" value="UBC"/>
</dbReference>
<evidence type="ECO:0000313" key="7">
    <source>
        <dbReference type="Proteomes" id="UP001150569"/>
    </source>
</evidence>
<dbReference type="InterPro" id="IPR023313">
    <property type="entry name" value="UBQ-conjugating_AS"/>
</dbReference>
<dbReference type="Pfam" id="PF00179">
    <property type="entry name" value="UQ_con"/>
    <property type="match status" value="1"/>
</dbReference>
<dbReference type="Gene3D" id="3.10.110.10">
    <property type="entry name" value="Ubiquitin Conjugating Enzyme"/>
    <property type="match status" value="1"/>
</dbReference>
<dbReference type="SUPFAM" id="SSF54495">
    <property type="entry name" value="UBC-like"/>
    <property type="match status" value="1"/>
</dbReference>
<feature type="domain" description="UBC core" evidence="5">
    <location>
        <begin position="1"/>
        <end position="108"/>
    </location>
</feature>
<dbReference type="InterPro" id="IPR016135">
    <property type="entry name" value="UBQ-conjugating_enzyme/RWD"/>
</dbReference>
<evidence type="ECO:0000256" key="2">
    <source>
        <dbReference type="ARBA" id="ARBA00022786"/>
    </source>
</evidence>
<comment type="similarity">
    <text evidence="4">Belongs to the ubiquitin-conjugating enzyme family.</text>
</comment>
<dbReference type="PROSITE" id="PS50127">
    <property type="entry name" value="UBC_2"/>
    <property type="match status" value="1"/>
</dbReference>
<evidence type="ECO:0000256" key="4">
    <source>
        <dbReference type="RuleBase" id="RU362109"/>
    </source>
</evidence>
<evidence type="ECO:0000256" key="1">
    <source>
        <dbReference type="ARBA" id="ARBA00022679"/>
    </source>
</evidence>
<evidence type="ECO:0000256" key="3">
    <source>
        <dbReference type="PROSITE-ProRule" id="PRU10133"/>
    </source>
</evidence>
<keyword evidence="4" id="KW-0067">ATP-binding</keyword>
<keyword evidence="1" id="KW-0808">Transferase</keyword>
<dbReference type="EMBL" id="JANBPT010000154">
    <property type="protein sequence ID" value="KAJ1926715.1"/>
    <property type="molecule type" value="Genomic_DNA"/>
</dbReference>
<dbReference type="GO" id="GO:0005524">
    <property type="term" value="F:ATP binding"/>
    <property type="evidence" value="ECO:0007669"/>
    <property type="project" value="UniProtKB-UniRule"/>
</dbReference>
<keyword evidence="7" id="KW-1185">Reference proteome</keyword>
<protein>
    <recommendedName>
        <fullName evidence="5">UBC core domain-containing protein</fullName>
    </recommendedName>
</protein>
<proteinExistence type="inferred from homology"/>
<dbReference type="OrthoDB" id="9973183at2759"/>
<comment type="caution">
    <text evidence="6">The sequence shown here is derived from an EMBL/GenBank/DDBJ whole genome shotgun (WGS) entry which is preliminary data.</text>
</comment>
<organism evidence="6 7">
    <name type="scientific">Tieghemiomyces parasiticus</name>
    <dbReference type="NCBI Taxonomy" id="78921"/>
    <lineage>
        <taxon>Eukaryota</taxon>
        <taxon>Fungi</taxon>
        <taxon>Fungi incertae sedis</taxon>
        <taxon>Zoopagomycota</taxon>
        <taxon>Kickxellomycotina</taxon>
        <taxon>Dimargaritomycetes</taxon>
        <taxon>Dimargaritales</taxon>
        <taxon>Dimargaritaceae</taxon>
        <taxon>Tieghemiomyces</taxon>
    </lineage>
</organism>
<accession>A0A9W8AHN8</accession>
<evidence type="ECO:0000259" key="5">
    <source>
        <dbReference type="PROSITE" id="PS50127"/>
    </source>
</evidence>
<dbReference type="SMART" id="SM00212">
    <property type="entry name" value="UBCc"/>
    <property type="match status" value="1"/>
</dbReference>
<keyword evidence="2 4" id="KW-0833">Ubl conjugation pathway</keyword>
<dbReference type="Proteomes" id="UP001150569">
    <property type="component" value="Unassembled WGS sequence"/>
</dbReference>
<dbReference type="PROSITE" id="PS00183">
    <property type="entry name" value="UBC_1"/>
    <property type="match status" value="1"/>
</dbReference>
<evidence type="ECO:0000313" key="6">
    <source>
        <dbReference type="EMBL" id="KAJ1926715.1"/>
    </source>
</evidence>
<gene>
    <name evidence="6" type="ORF">IWQ60_003563</name>
</gene>
<reference evidence="6" key="1">
    <citation type="submission" date="2022-07" db="EMBL/GenBank/DDBJ databases">
        <title>Phylogenomic reconstructions and comparative analyses of Kickxellomycotina fungi.</title>
        <authorList>
            <person name="Reynolds N.K."/>
            <person name="Stajich J.E."/>
            <person name="Barry K."/>
            <person name="Grigoriev I.V."/>
            <person name="Crous P."/>
            <person name="Smith M.E."/>
        </authorList>
    </citation>
    <scope>NUCLEOTIDE SEQUENCE</scope>
    <source>
        <strain evidence="6">RSA 861</strain>
    </source>
</reference>
<sequence length="110" mass="12787">MPRYKRTLFRGSRWNWRTIQSSSGEVLFKTRIYHPNVDYESGEVCLSLTREGSWKPTIKVADLIADIAHLIDNPNLDTPLIESAAKLYTSSRQEYDANAKEWTKLYAQTY</sequence>
<dbReference type="GO" id="GO:0016740">
    <property type="term" value="F:transferase activity"/>
    <property type="evidence" value="ECO:0007669"/>
    <property type="project" value="UniProtKB-KW"/>
</dbReference>
<name>A0A9W8AHN8_9FUNG</name>
<keyword evidence="4" id="KW-0547">Nucleotide-binding</keyword>
<dbReference type="PANTHER" id="PTHR24068">
    <property type="entry name" value="UBIQUITIN-CONJUGATING ENZYME E2"/>
    <property type="match status" value="1"/>
</dbReference>